<feature type="binding site" evidence="7">
    <location>
        <position position="196"/>
    </location>
    <ligand>
        <name>UDP-N-acetyl-alpha-D-muramoyl-L-alanyl-D-glutamate</name>
        <dbReference type="ChEBI" id="CHEBI:83900"/>
    </ligand>
</feature>
<comment type="similarity">
    <text evidence="2 7">Belongs to the MurCDEF family. MurE subfamily.</text>
</comment>
<comment type="cofactor">
    <cofactor evidence="7">
        <name>Mg(2+)</name>
        <dbReference type="ChEBI" id="CHEBI:18420"/>
    </cofactor>
</comment>
<dbReference type="InterPro" id="IPR013221">
    <property type="entry name" value="Mur_ligase_cen"/>
</dbReference>
<dbReference type="GO" id="GO:0047482">
    <property type="term" value="F:UDP-N-acetylmuramoyl-L-alanyl-D-glutamate-L-lysine ligase activity"/>
    <property type="evidence" value="ECO:0007669"/>
    <property type="project" value="UniProtKB-UniRule"/>
</dbReference>
<evidence type="ECO:0000313" key="12">
    <source>
        <dbReference type="Proteomes" id="UP000186890"/>
    </source>
</evidence>
<evidence type="ECO:0000313" key="11">
    <source>
        <dbReference type="EMBL" id="OLF48848.1"/>
    </source>
</evidence>
<dbReference type="InterPro" id="IPR004101">
    <property type="entry name" value="Mur_ligase_C"/>
</dbReference>
<dbReference type="GO" id="GO:0051301">
    <property type="term" value="P:cell division"/>
    <property type="evidence" value="ECO:0007669"/>
    <property type="project" value="UniProtKB-KW"/>
</dbReference>
<feature type="binding site" evidence="7">
    <location>
        <position position="43"/>
    </location>
    <ligand>
        <name>UDP-N-acetyl-alpha-D-muramoyl-L-alanyl-D-glutamate</name>
        <dbReference type="ChEBI" id="CHEBI:83900"/>
    </ligand>
</feature>
<dbReference type="SUPFAM" id="SSF53244">
    <property type="entry name" value="MurD-like peptide ligases, peptide-binding domain"/>
    <property type="match status" value="1"/>
</dbReference>
<dbReference type="Gene3D" id="3.40.1190.10">
    <property type="entry name" value="Mur-like, catalytic domain"/>
    <property type="match status" value="1"/>
</dbReference>
<dbReference type="OrthoDB" id="9800958at2"/>
<keyword evidence="6 7" id="KW-0961">Cell wall biogenesis/degradation</keyword>
<dbReference type="GO" id="GO:0009252">
    <property type="term" value="P:peptidoglycan biosynthetic process"/>
    <property type="evidence" value="ECO:0007669"/>
    <property type="project" value="UniProtKB-UniRule"/>
</dbReference>
<dbReference type="InterPro" id="IPR035911">
    <property type="entry name" value="MurE/MurF_N"/>
</dbReference>
<feature type="binding site" evidence="7">
    <location>
        <begin position="119"/>
        <end position="125"/>
    </location>
    <ligand>
        <name>ATP</name>
        <dbReference type="ChEBI" id="CHEBI:30616"/>
    </ligand>
</feature>
<name>A0A1Q8EAM5_9STRE</name>
<dbReference type="Gene3D" id="3.40.1390.10">
    <property type="entry name" value="MurE/MurF, N-terminal domain"/>
    <property type="match status" value="1"/>
</dbReference>
<dbReference type="Gene3D" id="3.90.190.20">
    <property type="entry name" value="Mur ligase, C-terminal domain"/>
    <property type="match status" value="1"/>
</dbReference>
<comment type="pathway">
    <text evidence="1 7 8">Cell wall biogenesis; peptidoglycan biosynthesis.</text>
</comment>
<comment type="catalytic activity">
    <reaction evidence="7">
        <text>UDP-N-acetyl-alpha-D-muramoyl-L-alanyl-D-glutamate + L-lysine + ATP = UDP-N-acetyl-alpha-D-muramoyl-L-alanyl-gamma-D-glutamyl-L-lysine + ADP + phosphate + H(+)</text>
        <dbReference type="Rhea" id="RHEA:17969"/>
        <dbReference type="ChEBI" id="CHEBI:15378"/>
        <dbReference type="ChEBI" id="CHEBI:30616"/>
        <dbReference type="ChEBI" id="CHEBI:32551"/>
        <dbReference type="ChEBI" id="CHEBI:43474"/>
        <dbReference type="ChEBI" id="CHEBI:83900"/>
        <dbReference type="ChEBI" id="CHEBI:83903"/>
        <dbReference type="ChEBI" id="CHEBI:456216"/>
        <dbReference type="EC" id="6.3.2.7"/>
    </reaction>
</comment>
<comment type="caution">
    <text evidence="7">Lacks conserved residue(s) required for the propagation of feature annotation.</text>
</comment>
<reference evidence="12" key="1">
    <citation type="submission" date="2016-12" db="EMBL/GenBank/DDBJ databases">
        <authorList>
            <person name="Gulvik C.A."/>
        </authorList>
    </citation>
    <scope>NUCLEOTIDE SEQUENCE [LARGE SCALE GENOMIC DNA]</scope>
    <source>
        <strain evidence="12">NED12-00049-6B</strain>
    </source>
</reference>
<evidence type="ECO:0000256" key="7">
    <source>
        <dbReference type="HAMAP-Rule" id="MF_00208"/>
    </source>
</evidence>
<organism evidence="11 12">
    <name type="scientific">Streptococcus cuniculi</name>
    <dbReference type="NCBI Taxonomy" id="1432788"/>
    <lineage>
        <taxon>Bacteria</taxon>
        <taxon>Bacillati</taxon>
        <taxon>Bacillota</taxon>
        <taxon>Bacilli</taxon>
        <taxon>Lactobacillales</taxon>
        <taxon>Streptococcaceae</taxon>
        <taxon>Streptococcus</taxon>
    </lineage>
</organism>
<keyword evidence="7" id="KW-0460">Magnesium</keyword>
<proteinExistence type="inferred from homology"/>
<dbReference type="PANTHER" id="PTHR23135:SF4">
    <property type="entry name" value="UDP-N-ACETYLMURAMOYL-L-ALANYL-D-GLUTAMATE--2,6-DIAMINOPIMELATE LIGASE MURE HOMOLOG, CHLOROPLASTIC"/>
    <property type="match status" value="1"/>
</dbReference>
<gene>
    <name evidence="7" type="primary">murE</name>
    <name evidence="11" type="ORF">BU202_00735</name>
</gene>
<feature type="domain" description="Mur ligase C-terminal" evidence="9">
    <location>
        <begin position="331"/>
        <end position="457"/>
    </location>
</feature>
<dbReference type="SUPFAM" id="SSF53623">
    <property type="entry name" value="MurD-like peptide ligases, catalytic domain"/>
    <property type="match status" value="1"/>
</dbReference>
<dbReference type="GO" id="GO:0071555">
    <property type="term" value="P:cell wall organization"/>
    <property type="evidence" value="ECO:0007669"/>
    <property type="project" value="UniProtKB-KW"/>
</dbReference>
<dbReference type="InterPro" id="IPR036615">
    <property type="entry name" value="Mur_ligase_C_dom_sf"/>
</dbReference>
<evidence type="ECO:0000256" key="2">
    <source>
        <dbReference type="ARBA" id="ARBA00005898"/>
    </source>
</evidence>
<dbReference type="NCBIfam" id="NF010628">
    <property type="entry name" value="PRK14022.1"/>
    <property type="match status" value="1"/>
</dbReference>
<keyword evidence="7" id="KW-0547">Nucleotide-binding</keyword>
<comment type="PTM">
    <text evidence="7">Carboxylation is probably crucial for Mg(2+) binding and, consequently, for the gamma-phosphate positioning of ATP.</text>
</comment>
<dbReference type="HAMAP" id="MF_00208">
    <property type="entry name" value="MurE"/>
    <property type="match status" value="1"/>
</dbReference>
<keyword evidence="7 8" id="KW-0131">Cell cycle</keyword>
<dbReference type="Pfam" id="PF08245">
    <property type="entry name" value="Mur_ligase_M"/>
    <property type="match status" value="1"/>
</dbReference>
<feature type="modified residue" description="N6-carboxylysine" evidence="7">
    <location>
        <position position="230"/>
    </location>
</feature>
<dbReference type="UniPathway" id="UPA00219"/>
<dbReference type="PANTHER" id="PTHR23135">
    <property type="entry name" value="MUR LIGASE FAMILY MEMBER"/>
    <property type="match status" value="1"/>
</dbReference>
<dbReference type="InterPro" id="IPR005761">
    <property type="entry name" value="UDP-N-AcMur-Glu-dNH2Pim_ligase"/>
</dbReference>
<keyword evidence="5 7" id="KW-0573">Peptidoglycan synthesis</keyword>
<dbReference type="NCBIfam" id="TIGR01085">
    <property type="entry name" value="murE"/>
    <property type="match status" value="1"/>
</dbReference>
<evidence type="ECO:0000256" key="6">
    <source>
        <dbReference type="ARBA" id="ARBA00023316"/>
    </source>
</evidence>
<protein>
    <recommendedName>
        <fullName evidence="7">UDP-N-acetylmuramoyl-L-alanyl-D-glutamate--L-lysine ligase</fullName>
        <ecNumber evidence="7">6.3.2.7</ecNumber>
    </recommendedName>
    <alternativeName>
        <fullName evidence="7">L-lysine-adding enzyme</fullName>
    </alternativeName>
    <alternativeName>
        <fullName evidence="7">UDP-MurNAc-L-Ala-D-Glu:L-Lys ligase</fullName>
    </alternativeName>
    <alternativeName>
        <fullName evidence="7">UDP-MurNAc-tripeptide synthetase</fullName>
    </alternativeName>
    <alternativeName>
        <fullName evidence="7">UDP-N-acetylmuramyl-tripeptide synthetase</fullName>
    </alternativeName>
</protein>
<comment type="function">
    <text evidence="7">Catalyzes the addition of L-lysine to the nucleotide precursor UDP-N-acetylmuramoyl-L-alanyl-D-glutamate (UMAG) in the biosynthesis of bacterial cell-wall peptidoglycan.</text>
</comment>
<evidence type="ECO:0000259" key="10">
    <source>
        <dbReference type="Pfam" id="PF08245"/>
    </source>
</evidence>
<keyword evidence="4 7" id="KW-0133">Cell shape</keyword>
<dbReference type="Pfam" id="PF02875">
    <property type="entry name" value="Mur_ligase_C"/>
    <property type="match status" value="1"/>
</dbReference>
<keyword evidence="7 8" id="KW-0132">Cell division</keyword>
<dbReference type="EC" id="6.3.2.7" evidence="7"/>
<evidence type="ECO:0000256" key="1">
    <source>
        <dbReference type="ARBA" id="ARBA00004752"/>
    </source>
</evidence>
<dbReference type="GO" id="GO:0005524">
    <property type="term" value="F:ATP binding"/>
    <property type="evidence" value="ECO:0007669"/>
    <property type="project" value="UniProtKB-UniRule"/>
</dbReference>
<keyword evidence="3 7" id="KW-0436">Ligase</keyword>
<comment type="caution">
    <text evidence="11">The sequence shown here is derived from an EMBL/GenBank/DDBJ whole genome shotgun (WGS) entry which is preliminary data.</text>
</comment>
<evidence type="ECO:0000259" key="9">
    <source>
        <dbReference type="Pfam" id="PF02875"/>
    </source>
</evidence>
<feature type="binding site" evidence="7">
    <location>
        <begin position="161"/>
        <end position="162"/>
    </location>
    <ligand>
        <name>UDP-N-acetyl-alpha-D-muramoyl-L-alanyl-D-glutamate</name>
        <dbReference type="ChEBI" id="CHEBI:83900"/>
    </ligand>
</feature>
<keyword evidence="12" id="KW-1185">Reference proteome</keyword>
<evidence type="ECO:0000256" key="4">
    <source>
        <dbReference type="ARBA" id="ARBA00022960"/>
    </source>
</evidence>
<accession>A0A1Q8EAM5</accession>
<dbReference type="SUPFAM" id="SSF63418">
    <property type="entry name" value="MurE/MurF N-terminal domain"/>
    <property type="match status" value="1"/>
</dbReference>
<dbReference type="Proteomes" id="UP000186890">
    <property type="component" value="Unassembled WGS sequence"/>
</dbReference>
<keyword evidence="7" id="KW-0963">Cytoplasm</keyword>
<evidence type="ECO:0000256" key="8">
    <source>
        <dbReference type="RuleBase" id="RU004135"/>
    </source>
</evidence>
<feature type="domain" description="Mur ligase central" evidence="10">
    <location>
        <begin position="118"/>
        <end position="309"/>
    </location>
</feature>
<feature type="binding site" evidence="7">
    <location>
        <position position="188"/>
    </location>
    <ligand>
        <name>UDP-N-acetyl-alpha-D-muramoyl-L-alanyl-D-glutamate</name>
        <dbReference type="ChEBI" id="CHEBI:83900"/>
    </ligand>
</feature>
<dbReference type="GO" id="GO:0000287">
    <property type="term" value="F:magnesium ion binding"/>
    <property type="evidence" value="ECO:0007669"/>
    <property type="project" value="UniProtKB-UniRule"/>
</dbReference>
<keyword evidence="7" id="KW-0067">ATP-binding</keyword>
<dbReference type="RefSeq" id="WP_075103892.1">
    <property type="nucleotide sequence ID" value="NZ_MSJM01000001.1"/>
</dbReference>
<dbReference type="GO" id="GO:0008360">
    <property type="term" value="P:regulation of cell shape"/>
    <property type="evidence" value="ECO:0007669"/>
    <property type="project" value="UniProtKB-KW"/>
</dbReference>
<evidence type="ECO:0000256" key="5">
    <source>
        <dbReference type="ARBA" id="ARBA00022984"/>
    </source>
</evidence>
<comment type="subcellular location">
    <subcellularLocation>
        <location evidence="7 8">Cytoplasm</location>
    </subcellularLocation>
</comment>
<evidence type="ECO:0000256" key="3">
    <source>
        <dbReference type="ARBA" id="ARBA00022598"/>
    </source>
</evidence>
<feature type="short sequence motif" description="L-lysine recognition motif" evidence="7">
    <location>
        <begin position="405"/>
        <end position="408"/>
    </location>
</feature>
<dbReference type="EMBL" id="MSJM01000001">
    <property type="protein sequence ID" value="OLF48848.1"/>
    <property type="molecule type" value="Genomic_DNA"/>
</dbReference>
<dbReference type="InterPro" id="IPR036565">
    <property type="entry name" value="Mur-like_cat_sf"/>
</dbReference>
<sequence length="482" mass="53173">MIRLDTVLTILKNDHNFREIVDNGNYSYNWPDEAFFSQISYDSRKVDNKTLFFVKGANFKTEFLMAAIAAGLRFYIAEKDYEVGIPAIIVTDIKQAMSLIAMEFYGQPQEKLKLLAFTGTKGKTTAAYFAYTILEQSHKPAMLSTMNTTLDGQTFFKSALTTPESIDLFAMMAEAVANGRTHLIMEVSSQAYLVKRVYGLTFDVGVFLNISPDHIGPIEHPSFEDYFYHKRLLMENSRAVILNSGMDHFQVVKDQVSTTPHDIYGPHSDNRIIHSQAFHFEAGGILAGHYDIQLIGHFNQENALAAGLACLRLGASPADIQAGIAATSVPGRMEVLTQTNGAKVFVDYAHNGDSVGKLIDVVLTHQTGQVILILGATGNKGESRRKDFGLLLNRYPDLHVILTADDPNREDPAAIAAEIQSYMKGPSQIIVDRETAIQAALSMTKTAQDAVIIAGKGADQYQIINDTKVPYAGDLTIAKRYL</sequence>
<dbReference type="AlphaFoldDB" id="A0A1Q8EAM5"/>
<dbReference type="GO" id="GO:0005737">
    <property type="term" value="C:cytoplasm"/>
    <property type="evidence" value="ECO:0007669"/>
    <property type="project" value="UniProtKB-SubCell"/>
</dbReference>